<proteinExistence type="predicted"/>
<sequence>MSGAELAARLRLSERAIRDLAKREIAVKLSHGSYDLWASIGNYAEHLREAAAARGEHSAGSELTRERIRETKERADHLALKNGQLTADLVEAAKVEREWSDILRGLRGRMLGVPGRCQQRLGHLTPHDVATIDREIRDALTEAGNDEHA</sequence>
<dbReference type="OrthoDB" id="7867235at2"/>
<reference evidence="1 2" key="1">
    <citation type="submission" date="2019-03" db="EMBL/GenBank/DDBJ databases">
        <title>Roseomonas sp. a novel Roseomonas species isolated from Sea whip Gorgonian.</title>
        <authorList>
            <person name="Li F."/>
            <person name="Pan X."/>
            <person name="Huang S."/>
            <person name="Li Z."/>
            <person name="Meng B."/>
        </authorList>
    </citation>
    <scope>NUCLEOTIDE SEQUENCE [LARGE SCALE GENOMIC DNA]</scope>
    <source>
        <strain evidence="1 2">M0104</strain>
    </source>
</reference>
<gene>
    <name evidence="1" type="ORF">E0493_05400</name>
</gene>
<dbReference type="EMBL" id="SNVJ01000003">
    <property type="protein sequence ID" value="MXP62785.1"/>
    <property type="molecule type" value="Genomic_DNA"/>
</dbReference>
<organism evidence="1 2">
    <name type="scientific">Teichococcus coralli</name>
    <dbReference type="NCBI Taxonomy" id="2545983"/>
    <lineage>
        <taxon>Bacteria</taxon>
        <taxon>Pseudomonadati</taxon>
        <taxon>Pseudomonadota</taxon>
        <taxon>Alphaproteobacteria</taxon>
        <taxon>Acetobacterales</taxon>
        <taxon>Roseomonadaceae</taxon>
        <taxon>Roseomonas</taxon>
    </lineage>
</organism>
<comment type="caution">
    <text evidence="1">The sequence shown here is derived from an EMBL/GenBank/DDBJ whole genome shotgun (WGS) entry which is preliminary data.</text>
</comment>
<keyword evidence="2" id="KW-1185">Reference proteome</keyword>
<dbReference type="AlphaFoldDB" id="A0A845B7V2"/>
<dbReference type="Proteomes" id="UP000460715">
    <property type="component" value="Unassembled WGS sequence"/>
</dbReference>
<evidence type="ECO:0000313" key="2">
    <source>
        <dbReference type="Proteomes" id="UP000460715"/>
    </source>
</evidence>
<protein>
    <submittedName>
        <fullName evidence="1">DNA packaging protein</fullName>
    </submittedName>
</protein>
<name>A0A845B7V2_9PROT</name>
<accession>A0A845B7V2</accession>
<evidence type="ECO:0000313" key="1">
    <source>
        <dbReference type="EMBL" id="MXP62785.1"/>
    </source>
</evidence>